<dbReference type="GO" id="GO:0004721">
    <property type="term" value="F:phosphoprotein phosphatase activity"/>
    <property type="evidence" value="ECO:0007669"/>
    <property type="project" value="TreeGrafter"/>
</dbReference>
<dbReference type="SUPFAM" id="SSF56300">
    <property type="entry name" value="Metallo-dependent phosphatases"/>
    <property type="match status" value="1"/>
</dbReference>
<dbReference type="InterPro" id="IPR004843">
    <property type="entry name" value="Calcineurin-like_PHP"/>
</dbReference>
<protein>
    <submittedName>
        <fullName evidence="3">Metallo-dependent phosphatase-like protein</fullName>
    </submittedName>
</protein>
<dbReference type="GO" id="GO:0005737">
    <property type="term" value="C:cytoplasm"/>
    <property type="evidence" value="ECO:0007669"/>
    <property type="project" value="TreeGrafter"/>
</dbReference>
<dbReference type="PANTHER" id="PTHR32440">
    <property type="entry name" value="PHOSPHATASE DCR2-RELATED-RELATED"/>
    <property type="match status" value="1"/>
</dbReference>
<proteinExistence type="predicted"/>
<dbReference type="InterPro" id="IPR029052">
    <property type="entry name" value="Metallo-depent_PP-like"/>
</dbReference>
<dbReference type="EMBL" id="ML977323">
    <property type="protein sequence ID" value="KAF2115517.1"/>
    <property type="molecule type" value="Genomic_DNA"/>
</dbReference>
<feature type="region of interest" description="Disordered" evidence="1">
    <location>
        <begin position="496"/>
        <end position="516"/>
    </location>
</feature>
<reference evidence="3" key="1">
    <citation type="journal article" date="2020" name="Stud. Mycol.">
        <title>101 Dothideomycetes genomes: a test case for predicting lifestyles and emergence of pathogens.</title>
        <authorList>
            <person name="Haridas S."/>
            <person name="Albert R."/>
            <person name="Binder M."/>
            <person name="Bloem J."/>
            <person name="Labutti K."/>
            <person name="Salamov A."/>
            <person name="Andreopoulos B."/>
            <person name="Baker S."/>
            <person name="Barry K."/>
            <person name="Bills G."/>
            <person name="Bluhm B."/>
            <person name="Cannon C."/>
            <person name="Castanera R."/>
            <person name="Culley D."/>
            <person name="Daum C."/>
            <person name="Ezra D."/>
            <person name="Gonzalez J."/>
            <person name="Henrissat B."/>
            <person name="Kuo A."/>
            <person name="Liang C."/>
            <person name="Lipzen A."/>
            <person name="Lutzoni F."/>
            <person name="Magnuson J."/>
            <person name="Mondo S."/>
            <person name="Nolan M."/>
            <person name="Ohm R."/>
            <person name="Pangilinan J."/>
            <person name="Park H.-J."/>
            <person name="Ramirez L."/>
            <person name="Alfaro M."/>
            <person name="Sun H."/>
            <person name="Tritt A."/>
            <person name="Yoshinaga Y."/>
            <person name="Zwiers L.-H."/>
            <person name="Turgeon B."/>
            <person name="Goodwin S."/>
            <person name="Spatafora J."/>
            <person name="Crous P."/>
            <person name="Grigoriev I."/>
        </authorList>
    </citation>
    <scope>NUCLEOTIDE SEQUENCE</scope>
    <source>
        <strain evidence="3">CBS 627.86</strain>
    </source>
</reference>
<dbReference type="Gene3D" id="3.60.21.10">
    <property type="match status" value="1"/>
</dbReference>
<dbReference type="Pfam" id="PF00149">
    <property type="entry name" value="Metallophos"/>
    <property type="match status" value="1"/>
</dbReference>
<gene>
    <name evidence="3" type="ORF">BDV96DRAFT_646511</name>
</gene>
<evidence type="ECO:0000313" key="3">
    <source>
        <dbReference type="EMBL" id="KAF2115517.1"/>
    </source>
</evidence>
<feature type="domain" description="Calcineurin-like phosphoesterase" evidence="2">
    <location>
        <begin position="172"/>
        <end position="427"/>
    </location>
</feature>
<evidence type="ECO:0000256" key="1">
    <source>
        <dbReference type="SAM" id="MobiDB-lite"/>
    </source>
</evidence>
<dbReference type="PANTHER" id="PTHR32440:SF0">
    <property type="entry name" value="PHOSPHATASE DCR2-RELATED"/>
    <property type="match status" value="1"/>
</dbReference>
<name>A0A6A5Z9T9_9PLEO</name>
<evidence type="ECO:0000313" key="4">
    <source>
        <dbReference type="Proteomes" id="UP000799770"/>
    </source>
</evidence>
<dbReference type="OrthoDB" id="783096at2759"/>
<organism evidence="3 4">
    <name type="scientific">Lophiotrema nucula</name>
    <dbReference type="NCBI Taxonomy" id="690887"/>
    <lineage>
        <taxon>Eukaryota</taxon>
        <taxon>Fungi</taxon>
        <taxon>Dikarya</taxon>
        <taxon>Ascomycota</taxon>
        <taxon>Pezizomycotina</taxon>
        <taxon>Dothideomycetes</taxon>
        <taxon>Pleosporomycetidae</taxon>
        <taxon>Pleosporales</taxon>
        <taxon>Lophiotremataceae</taxon>
        <taxon>Lophiotrema</taxon>
    </lineage>
</organism>
<sequence length="516" mass="57490">MTSANTYTFLTDLTINYSSPADPASSVKLSLSDWHSIEKDLYLHQADQGARLQVTQAKPGELTSEDQVIVEVTVGKPPSVTDPESLWEGRPGGIWIRRSEYTGEGQQAVTGIDILFGTDAVDPRPQWHLLPEPLQLDHAPSKTPIARLTIRRGRPRPKLERPMLRAREDGSLKIVQISDTHMVTGVGSCNDAIDAEGKPLPESEADPLTVEFIGSILDVEKPDLVILTGDQLHHDILDSQTTLFKVVAPIIERAVPWAAAFGNHDSEGDHALSRHAQMALYQELPFSLCEPGPKDVYGVGNYYLQIYSNTMSDIPSSTLYLLDSHGQINADTQDPDYEAIQQSQIDWFVNTSQTLRQDRESTGSKKARHISLVYFHIPFPEFADDSKLTRIGGKRREPTEGPTINTHFYDALVQEGVAAVGAGHDHVNDFCAQIKDAEHSPWLCYNGGTGFGGYCSYDENRYYRRTRVWELNTSSGTLSTWKRLEYQEQRVDQQELVGDGKIVTPRGRSSSDQDEL</sequence>
<evidence type="ECO:0000259" key="2">
    <source>
        <dbReference type="Pfam" id="PF00149"/>
    </source>
</evidence>
<dbReference type="CDD" id="cd07383">
    <property type="entry name" value="MPP_Dcr2"/>
    <property type="match status" value="1"/>
</dbReference>
<dbReference type="AlphaFoldDB" id="A0A6A5Z9T9"/>
<dbReference type="Proteomes" id="UP000799770">
    <property type="component" value="Unassembled WGS sequence"/>
</dbReference>
<keyword evidence="4" id="KW-1185">Reference proteome</keyword>
<accession>A0A6A5Z9T9</accession>